<proteinExistence type="predicted"/>
<dbReference type="InterPro" id="IPR050640">
    <property type="entry name" value="Bact_2-comp_sensor_kinase"/>
</dbReference>
<dbReference type="GO" id="GO:0005886">
    <property type="term" value="C:plasma membrane"/>
    <property type="evidence" value="ECO:0007669"/>
    <property type="project" value="UniProtKB-SubCell"/>
</dbReference>
<keyword evidence="2" id="KW-1003">Cell membrane</keyword>
<keyword evidence="3" id="KW-0597">Phosphoprotein</keyword>
<comment type="caution">
    <text evidence="15">The sequence shown here is derived from an EMBL/GenBank/DDBJ whole genome shotgun (WGS) entry which is preliminary data.</text>
</comment>
<dbReference type="InterPro" id="IPR003660">
    <property type="entry name" value="HAMP_dom"/>
</dbReference>
<dbReference type="Proteomes" id="UP000257143">
    <property type="component" value="Unassembled WGS sequence"/>
</dbReference>
<dbReference type="SUPFAM" id="SSF55874">
    <property type="entry name" value="ATPase domain of HSP90 chaperone/DNA topoisomerase II/histidine kinase"/>
    <property type="match status" value="1"/>
</dbReference>
<dbReference type="InterPro" id="IPR010559">
    <property type="entry name" value="Sig_transdc_His_kin_internal"/>
</dbReference>
<evidence type="ECO:0000313" key="16">
    <source>
        <dbReference type="Proteomes" id="UP000257143"/>
    </source>
</evidence>
<accession>A0A3D8Q1S7</accession>
<dbReference type="GO" id="GO:0005524">
    <property type="term" value="F:ATP binding"/>
    <property type="evidence" value="ECO:0007669"/>
    <property type="project" value="UniProtKB-KW"/>
</dbReference>
<reference evidence="16" key="1">
    <citation type="submission" date="2017-11" db="EMBL/GenBank/DDBJ databases">
        <authorList>
            <person name="Zhu W."/>
        </authorList>
    </citation>
    <scope>NUCLEOTIDE SEQUENCE [LARGE SCALE GENOMIC DNA]</scope>
    <source>
        <strain evidence="16">CAU 1183</strain>
    </source>
</reference>
<keyword evidence="10" id="KW-0902">Two-component regulatory system</keyword>
<keyword evidence="9 13" id="KW-1133">Transmembrane helix</keyword>
<keyword evidence="4" id="KW-0808">Transferase</keyword>
<protein>
    <recommendedName>
        <fullName evidence="14">HAMP domain-containing protein</fullName>
    </recommendedName>
</protein>
<dbReference type="InterPro" id="IPR003594">
    <property type="entry name" value="HATPase_dom"/>
</dbReference>
<dbReference type="SMART" id="SM00304">
    <property type="entry name" value="HAMP"/>
    <property type="match status" value="1"/>
</dbReference>
<dbReference type="Gene3D" id="3.30.450.20">
    <property type="entry name" value="PAS domain"/>
    <property type="match status" value="1"/>
</dbReference>
<evidence type="ECO:0000256" key="7">
    <source>
        <dbReference type="ARBA" id="ARBA00022777"/>
    </source>
</evidence>
<evidence type="ECO:0000256" key="12">
    <source>
        <dbReference type="SAM" id="Coils"/>
    </source>
</evidence>
<evidence type="ECO:0000256" key="5">
    <source>
        <dbReference type="ARBA" id="ARBA00022692"/>
    </source>
</evidence>
<dbReference type="PANTHER" id="PTHR34220">
    <property type="entry name" value="SENSOR HISTIDINE KINASE YPDA"/>
    <property type="match status" value="1"/>
</dbReference>
<dbReference type="SUPFAM" id="SSF158472">
    <property type="entry name" value="HAMP domain-like"/>
    <property type="match status" value="1"/>
</dbReference>
<evidence type="ECO:0000256" key="9">
    <source>
        <dbReference type="ARBA" id="ARBA00022989"/>
    </source>
</evidence>
<dbReference type="EMBL" id="PIOC01000003">
    <property type="protein sequence ID" value="RDW21359.1"/>
    <property type="molecule type" value="Genomic_DNA"/>
</dbReference>
<feature type="transmembrane region" description="Helical" evidence="13">
    <location>
        <begin position="308"/>
        <end position="326"/>
    </location>
</feature>
<keyword evidence="6" id="KW-0547">Nucleotide-binding</keyword>
<dbReference type="GO" id="GO:0000155">
    <property type="term" value="F:phosphorelay sensor kinase activity"/>
    <property type="evidence" value="ECO:0007669"/>
    <property type="project" value="InterPro"/>
</dbReference>
<dbReference type="Pfam" id="PF00672">
    <property type="entry name" value="HAMP"/>
    <property type="match status" value="1"/>
</dbReference>
<dbReference type="CDD" id="cd06225">
    <property type="entry name" value="HAMP"/>
    <property type="match status" value="1"/>
</dbReference>
<gene>
    <name evidence="15" type="ORF">CWR48_02840</name>
</gene>
<keyword evidence="8" id="KW-0067">ATP-binding</keyword>
<feature type="domain" description="HAMP" evidence="14">
    <location>
        <begin position="327"/>
        <end position="379"/>
    </location>
</feature>
<evidence type="ECO:0000313" key="15">
    <source>
        <dbReference type="EMBL" id="RDW21359.1"/>
    </source>
</evidence>
<dbReference type="Pfam" id="PF02518">
    <property type="entry name" value="HATPase_c"/>
    <property type="match status" value="1"/>
</dbReference>
<evidence type="ECO:0000256" key="3">
    <source>
        <dbReference type="ARBA" id="ARBA00022553"/>
    </source>
</evidence>
<evidence type="ECO:0000256" key="6">
    <source>
        <dbReference type="ARBA" id="ARBA00022741"/>
    </source>
</evidence>
<dbReference type="RefSeq" id="WP_115771530.1">
    <property type="nucleotide sequence ID" value="NZ_PIOC01000003.1"/>
</dbReference>
<dbReference type="PROSITE" id="PS50885">
    <property type="entry name" value="HAMP"/>
    <property type="match status" value="1"/>
</dbReference>
<evidence type="ECO:0000256" key="11">
    <source>
        <dbReference type="ARBA" id="ARBA00023136"/>
    </source>
</evidence>
<evidence type="ECO:0000259" key="14">
    <source>
        <dbReference type="PROSITE" id="PS50885"/>
    </source>
</evidence>
<keyword evidence="5 13" id="KW-0812">Transmembrane</keyword>
<keyword evidence="16" id="KW-1185">Reference proteome</keyword>
<evidence type="ECO:0000256" key="2">
    <source>
        <dbReference type="ARBA" id="ARBA00022475"/>
    </source>
</evidence>
<dbReference type="SMART" id="SM00387">
    <property type="entry name" value="HATPase_c"/>
    <property type="match status" value="1"/>
</dbReference>
<sequence length="606" mass="70372">MKRFIKKYRGISLRWRLIISAVICVILPSVITVLLSNFNTKDELENRAVDEIENTLRLLDLNITNYLDDLLYVSNFIQFDDKINLILKENVNLHNNNNTVTDINKMKYIKISDILDDITYLLSPFYITIIMENGFAYTNYPKNNHDFTNLLDSKWINKSDNSYYYKTNWIGTHPSYIESVKAQYPYFISITKSLKLTSNTNAYTIISIGEREISNILNQFVSNEKQEFKLIDSNGMILSSQNEQEIQREFQYKDLVDNNRPSYHVVDYKNIEYFLVSYPLSSADWNLVSLVPYKETVGRINTITRSTLVMLFVFSSIFLIILIFLVRKLTNPISTLRHVTNKVEQGNLQVRSNIKGEGDIELLAQSFDNMLDEIEEMIFQIKAEEKSKRKAELEMLQAQINPHFLFNILNSLRLKITMNGDKDSARLIQSLSSLLRKTINRNNEFIPLYEEIEIVDHYVQLMNFRRNGHVEISSNLASDTLMLEIPRLFLQPLIENAIIHGFNQKGGTITITSWLEENIMLISIKDNGKGIDDGKLHEIRRNLSSINAISQSKNKASFNGIGISNVYQRLLMTYGKEFRMEIDSQQNKGTEIKFYIPRIQGVLRNV</sequence>
<evidence type="ECO:0000256" key="4">
    <source>
        <dbReference type="ARBA" id="ARBA00022679"/>
    </source>
</evidence>
<organism evidence="15 16">
    <name type="scientific">Oceanobacillus arenosus</name>
    <dbReference type="NCBI Taxonomy" id="1229153"/>
    <lineage>
        <taxon>Bacteria</taxon>
        <taxon>Bacillati</taxon>
        <taxon>Bacillota</taxon>
        <taxon>Bacilli</taxon>
        <taxon>Bacillales</taxon>
        <taxon>Bacillaceae</taxon>
        <taxon>Oceanobacillus</taxon>
    </lineage>
</organism>
<comment type="subcellular location">
    <subcellularLocation>
        <location evidence="1">Cell membrane</location>
        <topology evidence="1">Multi-pass membrane protein</topology>
    </subcellularLocation>
</comment>
<keyword evidence="7" id="KW-0418">Kinase</keyword>
<keyword evidence="11 13" id="KW-0472">Membrane</keyword>
<feature type="coiled-coil region" evidence="12">
    <location>
        <begin position="374"/>
        <end position="401"/>
    </location>
</feature>
<dbReference type="Gene3D" id="3.30.565.10">
    <property type="entry name" value="Histidine kinase-like ATPase, C-terminal domain"/>
    <property type="match status" value="1"/>
</dbReference>
<evidence type="ECO:0000256" key="1">
    <source>
        <dbReference type="ARBA" id="ARBA00004651"/>
    </source>
</evidence>
<keyword evidence="12" id="KW-0175">Coiled coil</keyword>
<evidence type="ECO:0000256" key="8">
    <source>
        <dbReference type="ARBA" id="ARBA00022840"/>
    </source>
</evidence>
<dbReference type="PANTHER" id="PTHR34220:SF11">
    <property type="entry name" value="SENSOR PROTEIN KINASE HPTS"/>
    <property type="match status" value="1"/>
</dbReference>
<dbReference type="AlphaFoldDB" id="A0A3D8Q1S7"/>
<evidence type="ECO:0000256" key="13">
    <source>
        <dbReference type="SAM" id="Phobius"/>
    </source>
</evidence>
<dbReference type="Pfam" id="PF06580">
    <property type="entry name" value="His_kinase"/>
    <property type="match status" value="1"/>
</dbReference>
<name>A0A3D8Q1S7_9BACI</name>
<dbReference type="Gene3D" id="1.10.287.130">
    <property type="match status" value="1"/>
</dbReference>
<evidence type="ECO:0000256" key="10">
    <source>
        <dbReference type="ARBA" id="ARBA00023012"/>
    </source>
</evidence>
<dbReference type="InterPro" id="IPR036890">
    <property type="entry name" value="HATPase_C_sf"/>
</dbReference>
<dbReference type="OrthoDB" id="9776552at2"/>